<evidence type="ECO:0000256" key="2">
    <source>
        <dbReference type="ARBA" id="ARBA00022730"/>
    </source>
</evidence>
<dbReference type="InterPro" id="IPR000597">
    <property type="entry name" value="Ribosomal_uL3"/>
</dbReference>
<keyword evidence="3 7" id="KW-0694">RNA-binding</keyword>
<keyword evidence="5 7" id="KW-0687">Ribonucleoprotein</keyword>
<proteinExistence type="inferred from homology"/>
<evidence type="ECO:0000256" key="3">
    <source>
        <dbReference type="ARBA" id="ARBA00022884"/>
    </source>
</evidence>
<evidence type="ECO:0000313" key="9">
    <source>
        <dbReference type="EMBL" id="PIW74776.1"/>
    </source>
</evidence>
<dbReference type="GO" id="GO:0003735">
    <property type="term" value="F:structural constituent of ribosome"/>
    <property type="evidence" value="ECO:0007669"/>
    <property type="project" value="UniProtKB-UniRule"/>
</dbReference>
<dbReference type="PANTHER" id="PTHR11229">
    <property type="entry name" value="50S RIBOSOMAL PROTEIN L3"/>
    <property type="match status" value="1"/>
</dbReference>
<dbReference type="InterPro" id="IPR019927">
    <property type="entry name" value="Ribosomal_uL3_bac/org-type"/>
</dbReference>
<evidence type="ECO:0000256" key="6">
    <source>
        <dbReference type="ARBA" id="ARBA00035243"/>
    </source>
</evidence>
<dbReference type="Gene3D" id="2.40.30.10">
    <property type="entry name" value="Translation factors"/>
    <property type="match status" value="1"/>
</dbReference>
<evidence type="ECO:0000256" key="1">
    <source>
        <dbReference type="ARBA" id="ARBA00006540"/>
    </source>
</evidence>
<gene>
    <name evidence="7" type="primary">rplC</name>
    <name evidence="9" type="ORF">CO003_00880</name>
</gene>
<dbReference type="NCBIfam" id="TIGR03625">
    <property type="entry name" value="L3_bact"/>
    <property type="match status" value="1"/>
</dbReference>
<evidence type="ECO:0000256" key="8">
    <source>
        <dbReference type="SAM" id="MobiDB-lite"/>
    </source>
</evidence>
<comment type="subunit">
    <text evidence="7">Part of the 50S ribosomal subunit. Forms a cluster with proteins L14 and L19.</text>
</comment>
<accession>A0A2M7IE21</accession>
<dbReference type="GO" id="GO:0006412">
    <property type="term" value="P:translation"/>
    <property type="evidence" value="ECO:0007669"/>
    <property type="project" value="UniProtKB-UniRule"/>
</dbReference>
<dbReference type="HAMAP" id="MF_01325_B">
    <property type="entry name" value="Ribosomal_uL3_B"/>
    <property type="match status" value="1"/>
</dbReference>
<organism evidence="9 10">
    <name type="scientific">Candidatus Portnoybacteria bacterium CG_4_8_14_3_um_filter_44_15</name>
    <dbReference type="NCBI Taxonomy" id="1974803"/>
    <lineage>
        <taxon>Bacteria</taxon>
        <taxon>Candidatus Portnoyibacteriota</taxon>
    </lineage>
</organism>
<sequence>MKFILGRKIGMSQIFDESEKVVPLTLVEAGPCPVVQVKTDEKDGYCSTQIAFSNIKDKKTKKPQRGHFKKAGLKKNYRYLKEFKGEGVKVGDVLTVSIFAKGDLVKVSGISKGKGFQGVVKRHGFKGGPASHGTKHNLRAPGSIGTSFPERVWKGRKMAGRMGSDRVTILGKLRVVAVDPDNNLLAIRGSVPGRKGTLLEIIGQGEINLNKKTGKKKDLPVKEEKNQL</sequence>
<evidence type="ECO:0000256" key="5">
    <source>
        <dbReference type="ARBA" id="ARBA00023274"/>
    </source>
</evidence>
<dbReference type="AlphaFoldDB" id="A0A2M7IE21"/>
<dbReference type="Gene3D" id="3.30.160.810">
    <property type="match status" value="1"/>
</dbReference>
<evidence type="ECO:0000313" key="10">
    <source>
        <dbReference type="Proteomes" id="UP000231673"/>
    </source>
</evidence>
<dbReference type="SUPFAM" id="SSF50447">
    <property type="entry name" value="Translation proteins"/>
    <property type="match status" value="1"/>
</dbReference>
<dbReference type="InterPro" id="IPR009000">
    <property type="entry name" value="Transl_B-barrel_sf"/>
</dbReference>
<name>A0A2M7IE21_9BACT</name>
<dbReference type="Proteomes" id="UP000231673">
    <property type="component" value="Unassembled WGS sequence"/>
</dbReference>
<comment type="similarity">
    <text evidence="1 7">Belongs to the universal ribosomal protein uL3 family.</text>
</comment>
<dbReference type="FunFam" id="2.40.30.10:FF:000004">
    <property type="entry name" value="50S ribosomal protein L3"/>
    <property type="match status" value="1"/>
</dbReference>
<keyword evidence="4 7" id="KW-0689">Ribosomal protein</keyword>
<evidence type="ECO:0000256" key="7">
    <source>
        <dbReference type="HAMAP-Rule" id="MF_01325"/>
    </source>
</evidence>
<keyword evidence="2 7" id="KW-0699">rRNA-binding</keyword>
<dbReference type="EMBL" id="PFGW01000019">
    <property type="protein sequence ID" value="PIW74776.1"/>
    <property type="molecule type" value="Genomic_DNA"/>
</dbReference>
<dbReference type="GO" id="GO:0022625">
    <property type="term" value="C:cytosolic large ribosomal subunit"/>
    <property type="evidence" value="ECO:0007669"/>
    <property type="project" value="TreeGrafter"/>
</dbReference>
<comment type="function">
    <text evidence="7">One of the primary rRNA binding proteins, it binds directly near the 3'-end of the 23S rRNA, where it nucleates assembly of the 50S subunit.</text>
</comment>
<comment type="caution">
    <text evidence="9">The sequence shown here is derived from an EMBL/GenBank/DDBJ whole genome shotgun (WGS) entry which is preliminary data.</text>
</comment>
<feature type="region of interest" description="Disordered" evidence="8">
    <location>
        <begin position="126"/>
        <end position="146"/>
    </location>
</feature>
<dbReference type="GO" id="GO:0019843">
    <property type="term" value="F:rRNA binding"/>
    <property type="evidence" value="ECO:0007669"/>
    <property type="project" value="UniProtKB-UniRule"/>
</dbReference>
<evidence type="ECO:0000256" key="4">
    <source>
        <dbReference type="ARBA" id="ARBA00022980"/>
    </source>
</evidence>
<reference evidence="10" key="1">
    <citation type="submission" date="2017-09" db="EMBL/GenBank/DDBJ databases">
        <title>Depth-based differentiation of microbial function through sediment-hosted aquifers and enrichment of novel symbionts in the deep terrestrial subsurface.</title>
        <authorList>
            <person name="Probst A.J."/>
            <person name="Ladd B."/>
            <person name="Jarett J.K."/>
            <person name="Geller-Mcgrath D.E."/>
            <person name="Sieber C.M.K."/>
            <person name="Emerson J.B."/>
            <person name="Anantharaman K."/>
            <person name="Thomas B.C."/>
            <person name="Malmstrom R."/>
            <person name="Stieglmeier M."/>
            <person name="Klingl A."/>
            <person name="Woyke T."/>
            <person name="Ryan C.M."/>
            <person name="Banfield J.F."/>
        </authorList>
    </citation>
    <scope>NUCLEOTIDE SEQUENCE [LARGE SCALE GENOMIC DNA]</scope>
</reference>
<dbReference type="PANTHER" id="PTHR11229:SF16">
    <property type="entry name" value="LARGE RIBOSOMAL SUBUNIT PROTEIN UL3C"/>
    <property type="match status" value="1"/>
</dbReference>
<dbReference type="Pfam" id="PF00297">
    <property type="entry name" value="Ribosomal_L3"/>
    <property type="match status" value="1"/>
</dbReference>
<protein>
    <recommendedName>
        <fullName evidence="6 7">Large ribosomal subunit protein uL3</fullName>
    </recommendedName>
</protein>